<evidence type="ECO:0000313" key="4">
    <source>
        <dbReference type="Proteomes" id="UP001300012"/>
    </source>
</evidence>
<feature type="domain" description="Mannosyl-glycoprotein endo-beta-N-acetylglucosamidase-like" evidence="2">
    <location>
        <begin position="2"/>
        <end position="146"/>
    </location>
</feature>
<dbReference type="PRINTS" id="PR01002">
    <property type="entry name" value="FLGFLGJ"/>
</dbReference>
<dbReference type="PANTHER" id="PTHR33308:SF9">
    <property type="entry name" value="PEPTIDOGLYCAN HYDROLASE FLGJ"/>
    <property type="match status" value="1"/>
</dbReference>
<name>A0ABT1YSN1_9BACL</name>
<dbReference type="Proteomes" id="UP001300012">
    <property type="component" value="Unassembled WGS sequence"/>
</dbReference>
<reference evidence="3 4" key="1">
    <citation type="submission" date="2022-08" db="EMBL/GenBank/DDBJ databases">
        <title>Paenibacillus endoradicis sp. nov., Paenibacillus radicibacter sp. nov and Paenibacillus pararadicis sp. nov., three cold-adapted plant growth-promoting bacteria isolated from root of Larix gmelinii in Great Khingan.</title>
        <authorList>
            <person name="Xue H."/>
        </authorList>
    </citation>
    <scope>NUCLEOTIDE SEQUENCE [LARGE SCALE GENOMIC DNA]</scope>
    <source>
        <strain evidence="3 4">N5-1-1-5</strain>
    </source>
</reference>
<dbReference type="EMBL" id="JANQBD010000037">
    <property type="protein sequence ID" value="MCR8636197.1"/>
    <property type="molecule type" value="Genomic_DNA"/>
</dbReference>
<dbReference type="Gene3D" id="1.10.530.10">
    <property type="match status" value="1"/>
</dbReference>
<dbReference type="InterPro" id="IPR051056">
    <property type="entry name" value="Glycosyl_Hydrolase_73"/>
</dbReference>
<protein>
    <submittedName>
        <fullName evidence="3">Glucosaminidase domain-containing protein</fullName>
    </submittedName>
</protein>
<dbReference type="Pfam" id="PF01832">
    <property type="entry name" value="Glucosaminidase"/>
    <property type="match status" value="1"/>
</dbReference>
<gene>
    <name evidence="3" type="ORF">NV381_33925</name>
</gene>
<accession>A0ABT1YSN1</accession>
<keyword evidence="1" id="KW-0378">Hydrolase</keyword>
<dbReference type="InterPro" id="IPR002901">
    <property type="entry name" value="MGlyc_endo_b_GlcNAc-like_dom"/>
</dbReference>
<evidence type="ECO:0000259" key="2">
    <source>
        <dbReference type="SMART" id="SM00047"/>
    </source>
</evidence>
<comment type="caution">
    <text evidence="3">The sequence shown here is derived from an EMBL/GenBank/DDBJ whole genome shotgun (WGS) entry which is preliminary data.</text>
</comment>
<dbReference type="SMART" id="SM00047">
    <property type="entry name" value="LYZ2"/>
    <property type="match status" value="1"/>
</dbReference>
<organism evidence="3 4">
    <name type="scientific">Paenibacillus radicis</name>
    <name type="common">ex Xue et al. 2023</name>
    <dbReference type="NCBI Taxonomy" id="2972489"/>
    <lineage>
        <taxon>Bacteria</taxon>
        <taxon>Bacillati</taxon>
        <taxon>Bacillota</taxon>
        <taxon>Bacilli</taxon>
        <taxon>Bacillales</taxon>
        <taxon>Paenibacillaceae</taxon>
        <taxon>Paenibacillus</taxon>
    </lineage>
</organism>
<proteinExistence type="predicted"/>
<keyword evidence="4" id="KW-1185">Reference proteome</keyword>
<evidence type="ECO:0000256" key="1">
    <source>
        <dbReference type="ARBA" id="ARBA00022801"/>
    </source>
</evidence>
<evidence type="ECO:0000313" key="3">
    <source>
        <dbReference type="EMBL" id="MCR8636197.1"/>
    </source>
</evidence>
<dbReference type="PANTHER" id="PTHR33308">
    <property type="entry name" value="PEPTIDOGLYCAN HYDROLASE FLGJ"/>
    <property type="match status" value="1"/>
</dbReference>
<dbReference type="RefSeq" id="WP_258217726.1">
    <property type="nucleotide sequence ID" value="NZ_JANQBD010000037.1"/>
</dbReference>
<sequence>MNPQQFINTLAPTAVAEMHRTRILASITIAQGALESGWGAYAPGNNLFGIKGSGQLQETKEFINGHWADVVDGFRVYDDWIGSVIDHSQFLMENGRYAKAGFFEHCTAKNYKEAAYSLQKAGYATDPSYASKLISIVQSWDLEQYDRITLKELDAYMLTAQDANKVIGFLKAAYEATTNPEAQAEFHHLANELRKASGQPEE</sequence>